<dbReference type="InterPro" id="IPR012340">
    <property type="entry name" value="NA-bd_OB-fold"/>
</dbReference>
<keyword evidence="1 8" id="KW-0004">4Fe-4S</keyword>
<dbReference type="InterPro" id="IPR005840">
    <property type="entry name" value="Ribosomal_uS12_MeSTrfase_RimO"/>
</dbReference>
<dbReference type="NCBIfam" id="TIGR00089">
    <property type="entry name" value="MiaB/RimO family radical SAM methylthiotransferase"/>
    <property type="match status" value="1"/>
</dbReference>
<dbReference type="AlphaFoldDB" id="A0A0P7YTN2"/>
<feature type="binding site" evidence="8">
    <location>
        <position position="134"/>
    </location>
    <ligand>
        <name>[4Fe-4S] cluster</name>
        <dbReference type="ChEBI" id="CHEBI:49883"/>
        <label>1</label>
    </ligand>
</feature>
<dbReference type="CDD" id="cd01335">
    <property type="entry name" value="Radical_SAM"/>
    <property type="match status" value="1"/>
</dbReference>
<dbReference type="PROSITE" id="PS50926">
    <property type="entry name" value="TRAM"/>
    <property type="match status" value="1"/>
</dbReference>
<dbReference type="InterPro" id="IPR023404">
    <property type="entry name" value="rSAM_horseshoe"/>
</dbReference>
<dbReference type="PATRIC" id="fig|1305737.6.peg.1478"/>
<organism evidence="12 13">
    <name type="scientific">Algoriphagus marincola HL-49</name>
    <dbReference type="NCBI Taxonomy" id="1305737"/>
    <lineage>
        <taxon>Bacteria</taxon>
        <taxon>Pseudomonadati</taxon>
        <taxon>Bacteroidota</taxon>
        <taxon>Cytophagia</taxon>
        <taxon>Cytophagales</taxon>
        <taxon>Cyclobacteriaceae</taxon>
        <taxon>Algoriphagus</taxon>
    </lineage>
</organism>
<dbReference type="InterPro" id="IPR002792">
    <property type="entry name" value="TRAM_dom"/>
</dbReference>
<evidence type="ECO:0000259" key="11">
    <source>
        <dbReference type="PROSITE" id="PS51918"/>
    </source>
</evidence>
<dbReference type="GO" id="GO:0046872">
    <property type="term" value="F:metal ion binding"/>
    <property type="evidence" value="ECO:0007669"/>
    <property type="project" value="UniProtKB-KW"/>
</dbReference>
<evidence type="ECO:0000256" key="1">
    <source>
        <dbReference type="ARBA" id="ARBA00022485"/>
    </source>
</evidence>
<evidence type="ECO:0000259" key="9">
    <source>
        <dbReference type="PROSITE" id="PS50926"/>
    </source>
</evidence>
<name>A0A0P7YTN2_9BACT</name>
<dbReference type="HAMAP" id="MF_01865">
    <property type="entry name" value="MTTase_RimO"/>
    <property type="match status" value="1"/>
</dbReference>
<evidence type="ECO:0000259" key="10">
    <source>
        <dbReference type="PROSITE" id="PS51449"/>
    </source>
</evidence>
<feature type="domain" description="TRAM" evidence="9">
    <location>
        <begin position="414"/>
        <end position="481"/>
    </location>
</feature>
<comment type="cofactor">
    <cofactor evidence="8">
        <name>[4Fe-4S] cluster</name>
        <dbReference type="ChEBI" id="CHEBI:49883"/>
    </cofactor>
    <text evidence="8">Binds 2 [4Fe-4S] clusters. One cluster is coordinated with 3 cysteines and an exchangeable S-adenosyl-L-methionine.</text>
</comment>
<dbReference type="GO" id="GO:0035599">
    <property type="term" value="F:aspartic acid methylthiotransferase activity"/>
    <property type="evidence" value="ECO:0007669"/>
    <property type="project" value="TreeGrafter"/>
</dbReference>
<dbReference type="InterPro" id="IPR020612">
    <property type="entry name" value="Methylthiotransferase_CS"/>
</dbReference>
<dbReference type="SMART" id="SM00729">
    <property type="entry name" value="Elp3"/>
    <property type="match status" value="1"/>
</dbReference>
<keyword evidence="7 8" id="KW-0411">Iron-sulfur</keyword>
<comment type="function">
    <text evidence="8">Catalyzes the methylthiolation of an aspartic acid residue of ribosomal protein uS12.</text>
</comment>
<keyword evidence="12" id="KW-0689">Ribosomal protein</keyword>
<evidence type="ECO:0000256" key="6">
    <source>
        <dbReference type="ARBA" id="ARBA00023004"/>
    </source>
</evidence>
<dbReference type="SFLD" id="SFLDF00274">
    <property type="entry name" value="ribosomal_protein_S12_methylth"/>
    <property type="match status" value="1"/>
</dbReference>
<dbReference type="GO" id="GO:0006400">
    <property type="term" value="P:tRNA modification"/>
    <property type="evidence" value="ECO:0007669"/>
    <property type="project" value="InterPro"/>
</dbReference>
<dbReference type="Proteomes" id="UP000050421">
    <property type="component" value="Unassembled WGS sequence"/>
</dbReference>
<sequence length="481" mass="55085">MLERLQVERFEGCKVGGLNLATLQILHFPTQFHLPLHSKFEANSVKARTLKKDKVNIITMGCSKNLVDSEVLLTQLKGNGINASHESNSDDNNIVIINTCGFIDNAKQESIDTILQYVDAKERGLVEKVYVTGCLSQRYKDDLEKEIPQVDAFFGTRDLPAILKKFKADYKHELVGERLLTHNAHYAYMKISEGCDRPCSFCAIPLMRGGHVSRPIEELVKEAQHKAANGTKELLLIAQDSTYYGLDLYKKRNLAELLRQLSDVEGIDWIRLHYAYPTGFPMDVIEVMKERSNICNYLDIPLQHGSTDVLKAMRRGTTREKQEELIYRIREMIPEIAIRTTLIAGHPGEGEKEFQEMVDFVERMKFERLGVFTYSHEENTHAFGMEDTLSQEEKQERANHLMEVQEQISYDLNQEKVGKTFKTLIDKKEGGYFVGRTEFDSVEVDNEVLIDASKFYCRVGDFVHAKVTEATEFDLYATVEE</sequence>
<evidence type="ECO:0000313" key="12">
    <source>
        <dbReference type="EMBL" id="KPQ18979.1"/>
    </source>
</evidence>
<feature type="binding site" evidence="8">
    <location>
        <position position="202"/>
    </location>
    <ligand>
        <name>[4Fe-4S] cluster</name>
        <dbReference type="ChEBI" id="CHEBI:49883"/>
        <label>2</label>
        <note>4Fe-4S-S-AdoMet</note>
    </ligand>
</feature>
<dbReference type="SUPFAM" id="SSF102114">
    <property type="entry name" value="Radical SAM enzymes"/>
    <property type="match status" value="1"/>
</dbReference>
<dbReference type="Pfam" id="PF00919">
    <property type="entry name" value="UPF0004"/>
    <property type="match status" value="1"/>
</dbReference>
<accession>A0A0P7YTN2</accession>
<feature type="binding site" evidence="8">
    <location>
        <position position="62"/>
    </location>
    <ligand>
        <name>[4Fe-4S] cluster</name>
        <dbReference type="ChEBI" id="CHEBI:49883"/>
        <label>1</label>
    </ligand>
</feature>
<dbReference type="GO" id="GO:0103039">
    <property type="term" value="F:protein methylthiotransferase activity"/>
    <property type="evidence" value="ECO:0007669"/>
    <property type="project" value="UniProtKB-EC"/>
</dbReference>
<evidence type="ECO:0000313" key="13">
    <source>
        <dbReference type="Proteomes" id="UP000050421"/>
    </source>
</evidence>
<feature type="domain" description="Radical SAM core" evidence="11">
    <location>
        <begin position="181"/>
        <end position="411"/>
    </location>
</feature>
<dbReference type="EC" id="2.8.4.4" evidence="8"/>
<evidence type="ECO:0000256" key="2">
    <source>
        <dbReference type="ARBA" id="ARBA00022490"/>
    </source>
</evidence>
<dbReference type="Pfam" id="PF18693">
    <property type="entry name" value="TRAM_2"/>
    <property type="match status" value="1"/>
</dbReference>
<dbReference type="EMBL" id="LJXT01000017">
    <property type="protein sequence ID" value="KPQ18979.1"/>
    <property type="molecule type" value="Genomic_DNA"/>
</dbReference>
<evidence type="ECO:0000256" key="7">
    <source>
        <dbReference type="ARBA" id="ARBA00023014"/>
    </source>
</evidence>
<feature type="binding site" evidence="8">
    <location>
        <position position="195"/>
    </location>
    <ligand>
        <name>[4Fe-4S] cluster</name>
        <dbReference type="ChEBI" id="CHEBI:49883"/>
        <label>2</label>
        <note>4Fe-4S-S-AdoMet</note>
    </ligand>
</feature>
<dbReference type="PROSITE" id="PS51918">
    <property type="entry name" value="RADICAL_SAM"/>
    <property type="match status" value="1"/>
</dbReference>
<keyword evidence="4 8" id="KW-0949">S-adenosyl-L-methionine</keyword>
<dbReference type="NCBIfam" id="TIGR01125">
    <property type="entry name" value="30S ribosomal protein S12 methylthiotransferase RimO"/>
    <property type="match status" value="1"/>
</dbReference>
<evidence type="ECO:0000256" key="3">
    <source>
        <dbReference type="ARBA" id="ARBA00022679"/>
    </source>
</evidence>
<dbReference type="InterPro" id="IPR038135">
    <property type="entry name" value="Methylthiotransferase_N_sf"/>
</dbReference>
<protein>
    <recommendedName>
        <fullName evidence="8">Ribosomal protein uS12 methylthiotransferase RimO</fullName>
        <shortName evidence="8">uS12 MTTase</shortName>
        <shortName evidence="8">uS12 methylthiotransferase</shortName>
        <ecNumber evidence="8">2.8.4.4</ecNumber>
    </recommendedName>
    <alternativeName>
        <fullName evidence="8">Ribosomal protein uS12 (aspartate-C(3))-methylthiotransferase</fullName>
    </alternativeName>
    <alternativeName>
        <fullName evidence="8">Ribosome maturation factor RimO</fullName>
    </alternativeName>
</protein>
<comment type="catalytic activity">
    <reaction evidence="8">
        <text>L-aspartate(89)-[ribosomal protein uS12]-hydrogen + (sulfur carrier)-SH + AH2 + 2 S-adenosyl-L-methionine = 3-methylsulfanyl-L-aspartate(89)-[ribosomal protein uS12]-hydrogen + (sulfur carrier)-H + 5'-deoxyadenosine + L-methionine + A + S-adenosyl-L-homocysteine + 2 H(+)</text>
        <dbReference type="Rhea" id="RHEA:37087"/>
        <dbReference type="Rhea" id="RHEA-COMP:10460"/>
        <dbReference type="Rhea" id="RHEA-COMP:10461"/>
        <dbReference type="Rhea" id="RHEA-COMP:14737"/>
        <dbReference type="Rhea" id="RHEA-COMP:14739"/>
        <dbReference type="ChEBI" id="CHEBI:13193"/>
        <dbReference type="ChEBI" id="CHEBI:15378"/>
        <dbReference type="ChEBI" id="CHEBI:17319"/>
        <dbReference type="ChEBI" id="CHEBI:17499"/>
        <dbReference type="ChEBI" id="CHEBI:29917"/>
        <dbReference type="ChEBI" id="CHEBI:29961"/>
        <dbReference type="ChEBI" id="CHEBI:57844"/>
        <dbReference type="ChEBI" id="CHEBI:57856"/>
        <dbReference type="ChEBI" id="CHEBI:59789"/>
        <dbReference type="ChEBI" id="CHEBI:64428"/>
        <dbReference type="ChEBI" id="CHEBI:73599"/>
        <dbReference type="EC" id="2.8.4.4"/>
    </reaction>
</comment>
<comment type="caution">
    <text evidence="12">The sequence shown here is derived from an EMBL/GenBank/DDBJ whole genome shotgun (WGS) entry which is preliminary data.</text>
</comment>
<dbReference type="PANTHER" id="PTHR43837:SF1">
    <property type="entry name" value="RIBOSOMAL PROTEIN US12 METHYLTHIOTRANSFERASE RIMO"/>
    <property type="match status" value="1"/>
</dbReference>
<dbReference type="GO" id="GO:0051539">
    <property type="term" value="F:4 iron, 4 sulfur cluster binding"/>
    <property type="evidence" value="ECO:0007669"/>
    <property type="project" value="UniProtKB-UniRule"/>
</dbReference>
<dbReference type="SFLD" id="SFLDG01082">
    <property type="entry name" value="B12-binding_domain_containing"/>
    <property type="match status" value="1"/>
</dbReference>
<dbReference type="STRING" id="1305737.GCA_000526355_03566"/>
<dbReference type="InterPro" id="IPR006638">
    <property type="entry name" value="Elp3/MiaA/NifB-like_rSAM"/>
</dbReference>
<dbReference type="SFLD" id="SFLDS00029">
    <property type="entry name" value="Radical_SAM"/>
    <property type="match status" value="1"/>
</dbReference>
<dbReference type="Gene3D" id="3.80.30.20">
    <property type="entry name" value="tm_1862 like domain"/>
    <property type="match status" value="1"/>
</dbReference>
<comment type="subcellular location">
    <subcellularLocation>
        <location evidence="8">Cytoplasm</location>
    </subcellularLocation>
</comment>
<dbReference type="InterPro" id="IPR007197">
    <property type="entry name" value="rSAM"/>
</dbReference>
<dbReference type="InterPro" id="IPR013848">
    <property type="entry name" value="Methylthiotransferase_N"/>
</dbReference>
<dbReference type="Gene3D" id="2.40.50.140">
    <property type="entry name" value="Nucleic acid-binding proteins"/>
    <property type="match status" value="1"/>
</dbReference>
<keyword evidence="2 8" id="KW-0963">Cytoplasm</keyword>
<evidence type="ECO:0000256" key="8">
    <source>
        <dbReference type="HAMAP-Rule" id="MF_01865"/>
    </source>
</evidence>
<feature type="domain" description="MTTase N-terminal" evidence="10">
    <location>
        <begin position="53"/>
        <end position="171"/>
    </location>
</feature>
<dbReference type="GO" id="GO:0005829">
    <property type="term" value="C:cytosol"/>
    <property type="evidence" value="ECO:0007669"/>
    <property type="project" value="TreeGrafter"/>
</dbReference>
<dbReference type="SFLD" id="SFLDG01061">
    <property type="entry name" value="methylthiotransferase"/>
    <property type="match status" value="1"/>
</dbReference>
<comment type="similarity">
    <text evidence="8">Belongs to the methylthiotransferase family. RimO subfamily.</text>
</comment>
<dbReference type="InterPro" id="IPR005839">
    <property type="entry name" value="Methylthiotransferase"/>
</dbReference>
<keyword evidence="5 8" id="KW-0479">Metal-binding</keyword>
<keyword evidence="12" id="KW-0687">Ribonucleoprotein</keyword>
<dbReference type="InterPro" id="IPR058240">
    <property type="entry name" value="rSAM_sf"/>
</dbReference>
<dbReference type="Pfam" id="PF04055">
    <property type="entry name" value="Radical_SAM"/>
    <property type="match status" value="1"/>
</dbReference>
<dbReference type="Gene3D" id="3.40.50.12160">
    <property type="entry name" value="Methylthiotransferase, N-terminal domain"/>
    <property type="match status" value="1"/>
</dbReference>
<keyword evidence="3 8" id="KW-0808">Transferase</keyword>
<dbReference type="eggNOG" id="COG0621">
    <property type="taxonomic scope" value="Bacteria"/>
</dbReference>
<evidence type="ECO:0000256" key="5">
    <source>
        <dbReference type="ARBA" id="ARBA00022723"/>
    </source>
</evidence>
<dbReference type="PANTHER" id="PTHR43837">
    <property type="entry name" value="RIBOSOMAL PROTEIN S12 METHYLTHIOTRANSFERASE RIMO"/>
    <property type="match status" value="1"/>
</dbReference>
<evidence type="ECO:0000256" key="4">
    <source>
        <dbReference type="ARBA" id="ARBA00022691"/>
    </source>
</evidence>
<dbReference type="PROSITE" id="PS51449">
    <property type="entry name" value="MTTASE_N"/>
    <property type="match status" value="1"/>
</dbReference>
<keyword evidence="6 8" id="KW-0408">Iron</keyword>
<dbReference type="PROSITE" id="PS01278">
    <property type="entry name" value="MTTASE_RADICAL"/>
    <property type="match status" value="1"/>
</dbReference>
<dbReference type="FunFam" id="3.80.30.20:FF:000001">
    <property type="entry name" value="tRNA-2-methylthio-N(6)-dimethylallyladenosine synthase 2"/>
    <property type="match status" value="1"/>
</dbReference>
<gene>
    <name evidence="8 12" type="primary">rimO</name>
    <name evidence="12" type="ORF">HLUCCX10_04150</name>
</gene>
<feature type="binding site" evidence="8">
    <location>
        <position position="199"/>
    </location>
    <ligand>
        <name>[4Fe-4S] cluster</name>
        <dbReference type="ChEBI" id="CHEBI:49883"/>
        <label>2</label>
        <note>4Fe-4S-S-AdoMet</note>
    </ligand>
</feature>
<feature type="binding site" evidence="8">
    <location>
        <position position="100"/>
    </location>
    <ligand>
        <name>[4Fe-4S] cluster</name>
        <dbReference type="ChEBI" id="CHEBI:49883"/>
        <label>1</label>
    </ligand>
</feature>
<dbReference type="GO" id="GO:0005840">
    <property type="term" value="C:ribosome"/>
    <property type="evidence" value="ECO:0007669"/>
    <property type="project" value="UniProtKB-KW"/>
</dbReference>
<reference evidence="12 13" key="1">
    <citation type="submission" date="2015-09" db="EMBL/GenBank/DDBJ databases">
        <title>Identification and resolution of microdiversity through metagenomic sequencing of parallel consortia.</title>
        <authorList>
            <person name="Nelson W.C."/>
            <person name="Romine M.F."/>
            <person name="Lindemann S.R."/>
        </authorList>
    </citation>
    <scope>NUCLEOTIDE SEQUENCE [LARGE SCALE GENOMIC DNA]</scope>
    <source>
        <strain evidence="12">HL-49</strain>
    </source>
</reference>
<proteinExistence type="inferred from homology"/>